<dbReference type="EMBL" id="VDEP01000480">
    <property type="protein sequence ID" value="KAA1071097.1"/>
    <property type="molecule type" value="Genomic_DNA"/>
</dbReference>
<protein>
    <submittedName>
        <fullName evidence="2">Uncharacterized protein</fullName>
    </submittedName>
</protein>
<organism evidence="2 3">
    <name type="scientific">Puccinia graminis f. sp. tritici</name>
    <dbReference type="NCBI Taxonomy" id="56615"/>
    <lineage>
        <taxon>Eukaryota</taxon>
        <taxon>Fungi</taxon>
        <taxon>Dikarya</taxon>
        <taxon>Basidiomycota</taxon>
        <taxon>Pucciniomycotina</taxon>
        <taxon>Pucciniomycetes</taxon>
        <taxon>Pucciniales</taxon>
        <taxon>Pucciniaceae</taxon>
        <taxon>Puccinia</taxon>
    </lineage>
</organism>
<name>A0A5B0M1V5_PUCGR</name>
<evidence type="ECO:0000313" key="2">
    <source>
        <dbReference type="EMBL" id="KAA1071097.1"/>
    </source>
</evidence>
<accession>A0A5B0M1V5</accession>
<proteinExistence type="predicted"/>
<evidence type="ECO:0000256" key="1">
    <source>
        <dbReference type="SAM" id="MobiDB-lite"/>
    </source>
</evidence>
<feature type="region of interest" description="Disordered" evidence="1">
    <location>
        <begin position="27"/>
        <end position="90"/>
    </location>
</feature>
<dbReference type="AlphaFoldDB" id="A0A5B0M1V5"/>
<reference evidence="2 3" key="1">
    <citation type="submission" date="2019-05" db="EMBL/GenBank/DDBJ databases">
        <title>Emergence of the Ug99 lineage of the wheat stem rust pathogen through somatic hybridization.</title>
        <authorList>
            <person name="Li F."/>
            <person name="Upadhyaya N.M."/>
            <person name="Sperschneider J."/>
            <person name="Matny O."/>
            <person name="Nguyen-Phuc H."/>
            <person name="Mago R."/>
            <person name="Raley C."/>
            <person name="Miller M.E."/>
            <person name="Silverstein K.A.T."/>
            <person name="Henningsen E."/>
            <person name="Hirsch C.D."/>
            <person name="Visser B."/>
            <person name="Pretorius Z.A."/>
            <person name="Steffenson B.J."/>
            <person name="Schwessinger B."/>
            <person name="Dodds P.N."/>
            <person name="Figueroa M."/>
        </authorList>
    </citation>
    <scope>NUCLEOTIDE SEQUENCE [LARGE SCALE GENOMIC DNA]</scope>
    <source>
        <strain evidence="2 3">Ug99</strain>
    </source>
</reference>
<comment type="caution">
    <text evidence="2">The sequence shown here is derived from an EMBL/GenBank/DDBJ whole genome shotgun (WGS) entry which is preliminary data.</text>
</comment>
<gene>
    <name evidence="2" type="ORF">PGTUg99_014386</name>
</gene>
<evidence type="ECO:0000313" key="3">
    <source>
        <dbReference type="Proteomes" id="UP000325313"/>
    </source>
</evidence>
<sequence>MKSISSTSKITPPPQLLLLNSTINHHSHQNLLSHPPVHHPHHRSTSISLHSKNLSHEGRVSYKSYSSNRPSKPIWPTNPTQSNPTHWPPQASAVVRTTKMIRRMTQILPTTT</sequence>
<dbReference type="Proteomes" id="UP000325313">
    <property type="component" value="Unassembled WGS sequence"/>
</dbReference>